<reference evidence="1 2" key="1">
    <citation type="submission" date="2019-03" db="EMBL/GenBank/DDBJ databases">
        <title>Genomic analyses of the natural microbiome of Caenorhabditis elegans.</title>
        <authorList>
            <person name="Samuel B."/>
        </authorList>
    </citation>
    <scope>NUCLEOTIDE SEQUENCE [LARGE SCALE GENOMIC DNA]</scope>
    <source>
        <strain evidence="1 2">JUb89</strain>
    </source>
</reference>
<dbReference type="EMBL" id="SLVJ01000004">
    <property type="protein sequence ID" value="TCM68683.1"/>
    <property type="molecule type" value="Genomic_DNA"/>
</dbReference>
<accession>A0A4R1Y8E9</accession>
<organism evidence="1 2">
    <name type="scientific">Acinetobacter calcoaceticus</name>
    <dbReference type="NCBI Taxonomy" id="471"/>
    <lineage>
        <taxon>Bacteria</taxon>
        <taxon>Pseudomonadati</taxon>
        <taxon>Pseudomonadota</taxon>
        <taxon>Gammaproteobacteria</taxon>
        <taxon>Moraxellales</taxon>
        <taxon>Moraxellaceae</taxon>
        <taxon>Acinetobacter</taxon>
        <taxon>Acinetobacter calcoaceticus/baumannii complex</taxon>
    </lineage>
</organism>
<gene>
    <name evidence="1" type="ORF">EC844_10459</name>
</gene>
<evidence type="ECO:0000313" key="1">
    <source>
        <dbReference type="EMBL" id="TCM68683.1"/>
    </source>
</evidence>
<evidence type="ECO:0000313" key="2">
    <source>
        <dbReference type="Proteomes" id="UP000294963"/>
    </source>
</evidence>
<sequence>MSKQTKSLKKKIDVRLNKIAKHEAKIKKLEKALKKQG</sequence>
<comment type="caution">
    <text evidence="1">The sequence shown here is derived from an EMBL/GenBank/DDBJ whole genome shotgun (WGS) entry which is preliminary data.</text>
</comment>
<dbReference type="Proteomes" id="UP000294963">
    <property type="component" value="Unassembled WGS sequence"/>
</dbReference>
<protein>
    <submittedName>
        <fullName evidence="1">Uncharacterized protein</fullName>
    </submittedName>
</protein>
<keyword evidence="2" id="KW-1185">Reference proteome</keyword>
<dbReference type="AlphaFoldDB" id="A0A4R1Y8E9"/>
<proteinExistence type="predicted"/>
<name>A0A4R1Y8E9_ACICA</name>